<gene>
    <name evidence="1" type="ORF">GCM10009745_63500</name>
</gene>
<reference evidence="1 2" key="1">
    <citation type="journal article" date="2019" name="Int. J. Syst. Evol. Microbiol.">
        <title>The Global Catalogue of Microorganisms (GCM) 10K type strain sequencing project: providing services to taxonomists for standard genome sequencing and annotation.</title>
        <authorList>
            <consortium name="The Broad Institute Genomics Platform"/>
            <consortium name="The Broad Institute Genome Sequencing Center for Infectious Disease"/>
            <person name="Wu L."/>
            <person name="Ma J."/>
        </authorList>
    </citation>
    <scope>NUCLEOTIDE SEQUENCE [LARGE SCALE GENOMIC DNA]</scope>
    <source>
        <strain evidence="1 2">JCM 14307</strain>
    </source>
</reference>
<name>A0ABN2IKL1_9ACTN</name>
<evidence type="ECO:0000313" key="1">
    <source>
        <dbReference type="EMBL" id="GAA1706936.1"/>
    </source>
</evidence>
<sequence length="268" mass="29879">MGSVSRPRGNTFGESFDVKVLDQLLKQFGLHPDDVVTLLRYAPLGLTHLAWRNSVLEDWHAGPESRISDGDMFRTNAATTEVFHANLWPAFAEDFAAADLLDRQALDEYDVDVLEGAFYAADEEVFDPERVLPNGMTLLELGGEEVPLLQEHGARQFEALLEQADEKGVHVVVSWLALRGAVSCPQWWLSPRWPSVVDAFLNRLDDNEDSFWSLGGYPEALPAEFNDRPGIRRTLLTAPYDLSADAAQFCVGPGGLRFIRLEQPLRVG</sequence>
<comment type="caution">
    <text evidence="1">The sequence shown here is derived from an EMBL/GenBank/DDBJ whole genome shotgun (WGS) entry which is preliminary data.</text>
</comment>
<evidence type="ECO:0000313" key="2">
    <source>
        <dbReference type="Proteomes" id="UP001500280"/>
    </source>
</evidence>
<organism evidence="1 2">
    <name type="scientific">Kribbella yunnanensis</name>
    <dbReference type="NCBI Taxonomy" id="190194"/>
    <lineage>
        <taxon>Bacteria</taxon>
        <taxon>Bacillati</taxon>
        <taxon>Actinomycetota</taxon>
        <taxon>Actinomycetes</taxon>
        <taxon>Propionibacteriales</taxon>
        <taxon>Kribbellaceae</taxon>
        <taxon>Kribbella</taxon>
    </lineage>
</organism>
<proteinExistence type="predicted"/>
<dbReference type="EMBL" id="BAAANF010000021">
    <property type="protein sequence ID" value="GAA1706936.1"/>
    <property type="molecule type" value="Genomic_DNA"/>
</dbReference>
<evidence type="ECO:0008006" key="3">
    <source>
        <dbReference type="Google" id="ProtNLM"/>
    </source>
</evidence>
<dbReference type="Proteomes" id="UP001500280">
    <property type="component" value="Unassembled WGS sequence"/>
</dbReference>
<protein>
    <recommendedName>
        <fullName evidence="3">DUF4253 domain-containing protein</fullName>
    </recommendedName>
</protein>
<accession>A0ABN2IKL1</accession>
<keyword evidence="2" id="KW-1185">Reference proteome</keyword>